<evidence type="ECO:0000313" key="2">
    <source>
        <dbReference type="EMBL" id="BBJ41598.1"/>
    </source>
</evidence>
<evidence type="ECO:0000313" key="3">
    <source>
        <dbReference type="Proteomes" id="UP000463951"/>
    </source>
</evidence>
<proteinExistence type="predicted"/>
<reference evidence="2 3" key="1">
    <citation type="journal article" date="2020" name="Int. J. Syst. Evol. Microbiol.">
        <title>Reclassification of Streptomyces castelarensis and Streptomyces sporoclivatus as later heterotypic synonyms of Streptomyces antimycoticus.</title>
        <authorList>
            <person name="Komaki H."/>
            <person name="Tamura T."/>
        </authorList>
    </citation>
    <scope>NUCLEOTIDE SEQUENCE [LARGE SCALE GENOMIC DNA]</scope>
    <source>
        <strain evidence="2 3">NBRC 100767</strain>
    </source>
</reference>
<name>A0A499UP12_9ACTN</name>
<organism evidence="2 3">
    <name type="scientific">Streptomyces antimycoticus</name>
    <dbReference type="NCBI Taxonomy" id="68175"/>
    <lineage>
        <taxon>Bacteria</taxon>
        <taxon>Bacillati</taxon>
        <taxon>Actinomycetota</taxon>
        <taxon>Actinomycetes</taxon>
        <taxon>Kitasatosporales</taxon>
        <taxon>Streptomycetaceae</taxon>
        <taxon>Streptomyces</taxon>
        <taxon>Streptomyces violaceusniger group</taxon>
    </lineage>
</organism>
<gene>
    <name evidence="2" type="ORF">SSPO_043160</name>
</gene>
<evidence type="ECO:0000256" key="1">
    <source>
        <dbReference type="SAM" id="MobiDB-lite"/>
    </source>
</evidence>
<feature type="compositionally biased region" description="Pro residues" evidence="1">
    <location>
        <begin position="35"/>
        <end position="46"/>
    </location>
</feature>
<dbReference type="InterPro" id="IPR029058">
    <property type="entry name" value="AB_hydrolase_fold"/>
</dbReference>
<dbReference type="AlphaFoldDB" id="A0A499UP12"/>
<accession>A0A499UP12</accession>
<sequence length="146" mass="15040">MAFDKGGYTTETKTVSTDDGDKKVTYRLCKTGSSPPAPAPGAPPPALLAASGDSPLYDAPLRELGAADASDAVFAGGGWCPIADLEHADMAYEWMYGGSALSTGEVVDQTVSKQVSAAFSDYQASLRLRGSRASAPSPRAITTTTC</sequence>
<dbReference type="Gene3D" id="3.40.50.1820">
    <property type="entry name" value="alpha/beta hydrolase"/>
    <property type="match status" value="1"/>
</dbReference>
<dbReference type="EMBL" id="AP019620">
    <property type="protein sequence ID" value="BBJ41598.1"/>
    <property type="molecule type" value="Genomic_DNA"/>
</dbReference>
<feature type="region of interest" description="Disordered" evidence="1">
    <location>
        <begin position="1"/>
        <end position="51"/>
    </location>
</feature>
<protein>
    <submittedName>
        <fullName evidence="2">Uncharacterized protein</fullName>
    </submittedName>
</protein>
<dbReference type="Proteomes" id="UP000463951">
    <property type="component" value="Chromosome"/>
</dbReference>